<dbReference type="InterPro" id="IPR018159">
    <property type="entry name" value="Spectrin/alpha-actinin"/>
</dbReference>
<feature type="coiled-coil region" evidence="6">
    <location>
        <begin position="1287"/>
        <end position="1314"/>
    </location>
</feature>
<evidence type="ECO:0000256" key="7">
    <source>
        <dbReference type="SAM" id="MobiDB-lite"/>
    </source>
</evidence>
<dbReference type="VEuPathDB" id="VectorBase:BGLAX_043148"/>
<keyword evidence="4" id="KW-0472">Membrane</keyword>
<sequence length="2243" mass="257393">MWLLQLQRYIYSVTSVFKAYDIDSQWRDFTEIMASFMTTIEKTESRMTTKYDAYTYTGLCQRLSDLKEVLENLENMEPTIAQLNTTRMMLQRALPTAEAKIASQEQFLLIMEKCEKLTVKVREEMSALKEELESRDKLMSDIDQMTVWLQDIMYAGGYILIYEQEMVIHMEEMKSLELSMEAKYSARGSEVPLEIQEHFTDLHSAESTARAAVRYKEEELLHLKEDREMFRTVLIRVTAWFQQADMKLQEDIVSIEEAQLAHQVVVSELDDVKTNLDLLRRKGGAIICHSLDFEEKHEVQQSLADVNRQWLTLQASIVEQSQRLTDAADLSHAIDDLAQGIREWVEEAEELVTAEVRWSNTDQLKDQLRVYRRVFKELDSNQDKVIALNAMVKQLHQVCESPNKMVVVNDLKDRVSTIQTRTEDNMVILEDANKKVEQFEKEINELMKWLEQTRSRLTMRDTTTDLHNQLAIQEQLYDEVLKNKAHAEEVVSQNPDASFGQILGDASGEITLTPSARLMSEMALLETATKEQMESLQLAVAHKEHYDKQVTLLNKGIAEAQQKLNASPESASSVSDLKKQMQERNTLAAQIKKAQAIVSEVQEMSRQLILDSAMLSPNVFRKHYLPESAYTDFFTATAQHQRGSSPLPPFSNLFYDSLPSFGDDIPLILEAIHPTTSESSLPDPKSGEHAQYAPSDDVNDLDFVLPKKIPPPKTDSIPRPTWSECIPAKSDPTSDRSGSYTLSRSLDSPVATTGSFELSSSTATQPPKDTSLSGSIVSSKVNAPYSSVFTDAGPDATVSSVDSGMDSMVSSLADKLTSSIHLSDRPPTGGTPTEILRMLGPYELTSGTKLANEESDLETSWETLRQQSHSKERELQETVQRQDKFQQLVQNVTTKMEKLNIKLTQSPASVASSLENQISDYEENLKEIESIQGDITQVREWGEQLINSPDSEGSKAMEATLTMLQDRFNNIQLQAEERGRQLQDAQRVQENHAATKKVYKKNIRDLQEWVTEMKIRTLTLISDDPEYLRTLIDDNKEIQEEINNRLCQLSDLALQCDIVCQNEKDESAEKLRMQLADLQNDLGQFKLMVIEKQGELRSELKNIEKRKQEIEDHEASVQRMQKLMADSKLITSQNMPLPESDKEIYQELVTDIIAHKDLVQQISDHQTRPGSSSAANVTEWEMREAWLQLGQEQRDKMSSLQTALKTKSGALSTSAYGSSVHRQFISQFDKVMESLHQASRECNTLLKTKDLQSHDAMAFQQQYQSVLQDISSLLDLAQEKLFSIPSSEDSVKENETFQKQLKSLQQQMTSIAGETETLFRTASCSNSDAMQISIKTLTDRIKLLAAAAESQGSELFSADRKWKQYQMDVGELKRRLLETQELVLQPMSSLTLEQLVENNQKIERELIKCEQELKELKVKESSLTYPKGAYLSDLSALQSNFIEIHRRAMERRSTVQMSISLHDQYQKMLKDYETFLETAEIKLKSDSITARDLGHLNQQLLAHKDFFSDLEANKAMLDSLANQCDEYTKSSLQHKLSTLINLTSVLVDKASLQGQRLERLVKDWTDCDDKLKKVQKKLQAIEFNKPKHINCADSLTTIQSKLSRFKSLQLELTGERNIVYEVVERGKSILHSVNCPSLESDITDLAEKWVALNAELTNEMKRTEILGDQLSAFETEAALLSSWLTTAKMKLTSFRQLSPNELETIAAVRNKVEKVLEFRKEIENQLPLKNRVLDVGNKLLQNKNYDTRGLSDRLSNFEEEWKHLELGVSDLERILFERQMELMPSRQTLMELTAWINKIKKSLAKDAQKKVETISDIELMIQKYKDYKIELTSRQMPVDFVNQQILAPQPDEINVPHEKLEFAEKLGHLNRKWKEVLQNVNDRLNTLKTLYGKWEEFEQSLKRLQTWFTEQEDTIRRYKLIGHEVGVKQTLRDLKSIQHQLKLKSEDIKSMQVLGNNLIDISHESPGCQQSVRDSLLRIEQNWTRLDNQVKQMEDLLSEMTDQWSTYHADLASLNILLTQTEYSLNQYNLVAGDVGSLRSQVARLQILEKEFNLNIERLNRFTILSEQLKHVCEPDVQADIQRTVSDLQDRWNQLSSDLTERCYKLKQCLSQWENLESQYRKIQCWLDMKESECSDKLLLRDDPTRQQASLNKIKEIQSELDNYQSQMSSLYHFTDLITKYLSPSTLSVIKSRNTALEQRMLGLRKQLNQQMSALTEDLSQLSRFSKAFEVIKNISYFCLNSY</sequence>
<dbReference type="KEGG" id="bgt:106069937"/>
<evidence type="ECO:0000256" key="2">
    <source>
        <dbReference type="ARBA" id="ARBA00022553"/>
    </source>
</evidence>
<dbReference type="SMART" id="SM00150">
    <property type="entry name" value="SPEC"/>
    <property type="match status" value="15"/>
</dbReference>
<dbReference type="SUPFAM" id="SSF46966">
    <property type="entry name" value="Spectrin repeat"/>
    <property type="match status" value="12"/>
</dbReference>
<feature type="coiled-coil region" evidence="6">
    <location>
        <begin position="1061"/>
        <end position="1123"/>
    </location>
</feature>
<evidence type="ECO:0000256" key="6">
    <source>
        <dbReference type="SAM" id="Coils"/>
    </source>
</evidence>
<dbReference type="PANTHER" id="PTHR14514:SF2">
    <property type="entry name" value="A-KINASE ANCHOR PROTEIN 6"/>
    <property type="match status" value="1"/>
</dbReference>
<gene>
    <name evidence="8" type="primary">106069937</name>
</gene>
<evidence type="ECO:0000256" key="4">
    <source>
        <dbReference type="ARBA" id="ARBA00023136"/>
    </source>
</evidence>
<organism evidence="8 9">
    <name type="scientific">Biomphalaria glabrata</name>
    <name type="common">Bloodfluke planorb</name>
    <name type="synonym">Freshwater snail</name>
    <dbReference type="NCBI Taxonomy" id="6526"/>
    <lineage>
        <taxon>Eukaryota</taxon>
        <taxon>Metazoa</taxon>
        <taxon>Spiralia</taxon>
        <taxon>Lophotrochozoa</taxon>
        <taxon>Mollusca</taxon>
        <taxon>Gastropoda</taxon>
        <taxon>Heterobranchia</taxon>
        <taxon>Euthyneura</taxon>
        <taxon>Panpulmonata</taxon>
        <taxon>Hygrophila</taxon>
        <taxon>Lymnaeoidea</taxon>
        <taxon>Planorbidae</taxon>
        <taxon>Biomphalaria</taxon>
    </lineage>
</organism>
<comment type="subcellular location">
    <subcellularLocation>
        <location evidence="1">Nucleus membrane</location>
    </subcellularLocation>
</comment>
<evidence type="ECO:0000313" key="9">
    <source>
        <dbReference type="Proteomes" id="UP000076420"/>
    </source>
</evidence>
<dbReference type="GO" id="GO:0031965">
    <property type="term" value="C:nuclear membrane"/>
    <property type="evidence" value="ECO:0007669"/>
    <property type="project" value="UniProtKB-SubCell"/>
</dbReference>
<protein>
    <recommendedName>
        <fullName evidence="10">EF-hand domain-containing protein</fullName>
    </recommendedName>
</protein>
<proteinExistence type="predicted"/>
<feature type="region of interest" description="Disordered" evidence="7">
    <location>
        <begin position="676"/>
        <end position="775"/>
    </location>
</feature>
<dbReference type="VEuPathDB" id="VectorBase:BGLB020823"/>
<dbReference type="Proteomes" id="UP000076420">
    <property type="component" value="Unassembled WGS sequence"/>
</dbReference>
<reference evidence="8" key="1">
    <citation type="submission" date="2020-05" db="UniProtKB">
        <authorList>
            <consortium name="EnsemblMetazoa"/>
        </authorList>
    </citation>
    <scope>IDENTIFICATION</scope>
    <source>
        <strain evidence="8">BB02</strain>
    </source>
</reference>
<dbReference type="STRING" id="6526.A0A2C9KKS0"/>
<accession>A0A2C9KKS0</accession>
<keyword evidence="5" id="KW-0539">Nucleus</keyword>
<dbReference type="InterPro" id="IPR002017">
    <property type="entry name" value="Spectrin_repeat"/>
</dbReference>
<feature type="coiled-coil region" evidence="6">
    <location>
        <begin position="429"/>
        <end position="456"/>
    </location>
</feature>
<feature type="compositionally biased region" description="Polar residues" evidence="7">
    <location>
        <begin position="735"/>
        <end position="775"/>
    </location>
</feature>
<dbReference type="PANTHER" id="PTHR14514">
    <property type="entry name" value="PKA ANCHORING PROTEIN"/>
    <property type="match status" value="1"/>
</dbReference>
<keyword evidence="2" id="KW-0597">Phosphoprotein</keyword>
<feature type="coiled-coil region" evidence="6">
    <location>
        <begin position="1392"/>
        <end position="1419"/>
    </location>
</feature>
<evidence type="ECO:0000256" key="3">
    <source>
        <dbReference type="ARBA" id="ARBA00022737"/>
    </source>
</evidence>
<evidence type="ECO:0000313" key="8">
    <source>
        <dbReference type="EnsemblMetazoa" id="BGLB020823-PA"/>
    </source>
</evidence>
<dbReference type="EnsemblMetazoa" id="BGLB020823-RA">
    <property type="protein sequence ID" value="BGLB020823-PA"/>
    <property type="gene ID" value="BGLB020823"/>
</dbReference>
<keyword evidence="3" id="KW-0677">Repeat</keyword>
<dbReference type="CDD" id="cd00176">
    <property type="entry name" value="SPEC"/>
    <property type="match status" value="4"/>
</dbReference>
<keyword evidence="6" id="KW-0175">Coiled coil</keyword>
<name>A0A2C9KKS0_BIOGL</name>
<dbReference type="Gene3D" id="1.20.58.60">
    <property type="match status" value="9"/>
</dbReference>
<evidence type="ECO:0000256" key="5">
    <source>
        <dbReference type="ARBA" id="ARBA00023242"/>
    </source>
</evidence>
<evidence type="ECO:0000256" key="1">
    <source>
        <dbReference type="ARBA" id="ARBA00004126"/>
    </source>
</evidence>
<evidence type="ECO:0008006" key="10">
    <source>
        <dbReference type="Google" id="ProtNLM"/>
    </source>
</evidence>
<dbReference type="Pfam" id="PF00435">
    <property type="entry name" value="Spectrin"/>
    <property type="match status" value="4"/>
</dbReference>